<comment type="caution">
    <text evidence="4">The sequence shown here is derived from an EMBL/GenBank/DDBJ whole genome shotgun (WGS) entry which is preliminary data.</text>
</comment>
<evidence type="ECO:0000256" key="1">
    <source>
        <dbReference type="SAM" id="MobiDB-lite"/>
    </source>
</evidence>
<keyword evidence="5" id="KW-1185">Reference proteome</keyword>
<proteinExistence type="predicted"/>
<feature type="region of interest" description="Disordered" evidence="1">
    <location>
        <begin position="355"/>
        <end position="419"/>
    </location>
</feature>
<protein>
    <recommendedName>
        <fullName evidence="3">DUF6533 domain-containing protein</fullName>
    </recommendedName>
</protein>
<evidence type="ECO:0000313" key="5">
    <source>
        <dbReference type="Proteomes" id="UP000217199"/>
    </source>
</evidence>
<feature type="compositionally biased region" description="Acidic residues" evidence="1">
    <location>
        <begin position="500"/>
        <end position="513"/>
    </location>
</feature>
<feature type="region of interest" description="Disordered" evidence="1">
    <location>
        <begin position="468"/>
        <end position="533"/>
    </location>
</feature>
<feature type="compositionally biased region" description="Low complexity" evidence="1">
    <location>
        <begin position="365"/>
        <end position="389"/>
    </location>
</feature>
<evidence type="ECO:0000313" key="4">
    <source>
        <dbReference type="EMBL" id="PAV19175.1"/>
    </source>
</evidence>
<sequence length="533" mass="58191">MSLDGHVVDTFGVNKLFFHNVVLAGEPLVYSTIRNILFVKFYVAACITILYFDHAITFPEEVRRVWKARFTGATLIRPTLQYTSVSSSGPGELNVITTIILVLRTYALYNRSLRVLLLTSTIGLASIGISSWSASSVKGTLFSFKPVFICIPLLESDEVGLRLAWVATFVFDSLVFGLTMARTHKYLKTQTRLQLRTNLPLLIMRDGSIYFLVLSVVNAVNIILDLTIENSFFTSATGTNSMIAHVISVTMISRLLLNLREEAVQAQQYAGAPAETVTQTVTDTRLVFTSRIIGNLTADLDYNDHAYSSEGSHNRSWNRSRHGDNGGDNYCSYAGENTDEFYELQSFNTGARSGYTSNTWSDDPTSSSGTGTYAGTSSGAASSSGSGSHSGRRESDRGKATRGVSRRKRNMAWKTSVNTASSSIDKDLGLVGEYDVQTPATAVEPSLLLLPLLPNREHGGAQNLLSPISPTTMNSTSPTLVQPSPLSSVSPHFRRFNDQSELEDVDEGGEADIENGNSRGDERPRIQGSTKGH</sequence>
<organism evidence="4 5">
    <name type="scientific">Pyrrhoderma noxium</name>
    <dbReference type="NCBI Taxonomy" id="2282107"/>
    <lineage>
        <taxon>Eukaryota</taxon>
        <taxon>Fungi</taxon>
        <taxon>Dikarya</taxon>
        <taxon>Basidiomycota</taxon>
        <taxon>Agaricomycotina</taxon>
        <taxon>Agaricomycetes</taxon>
        <taxon>Hymenochaetales</taxon>
        <taxon>Hymenochaetaceae</taxon>
        <taxon>Pyrrhoderma</taxon>
    </lineage>
</organism>
<dbReference type="Proteomes" id="UP000217199">
    <property type="component" value="Unassembled WGS sequence"/>
</dbReference>
<evidence type="ECO:0000259" key="3">
    <source>
        <dbReference type="Pfam" id="PF20151"/>
    </source>
</evidence>
<feature type="compositionally biased region" description="Polar residues" evidence="1">
    <location>
        <begin position="355"/>
        <end position="364"/>
    </location>
</feature>
<keyword evidence="2" id="KW-1133">Transmembrane helix</keyword>
<dbReference type="EMBL" id="NBII01000005">
    <property type="protein sequence ID" value="PAV19175.1"/>
    <property type="molecule type" value="Genomic_DNA"/>
</dbReference>
<gene>
    <name evidence="4" type="ORF">PNOK_0601900</name>
</gene>
<feature type="transmembrane region" description="Helical" evidence="2">
    <location>
        <begin position="36"/>
        <end position="56"/>
    </location>
</feature>
<accession>A0A286UI95</accession>
<dbReference type="InParanoid" id="A0A286UI95"/>
<keyword evidence="2" id="KW-0812">Transmembrane</keyword>
<dbReference type="Pfam" id="PF20151">
    <property type="entry name" value="DUF6533"/>
    <property type="match status" value="1"/>
</dbReference>
<feature type="transmembrane region" description="Helical" evidence="2">
    <location>
        <begin position="163"/>
        <end position="181"/>
    </location>
</feature>
<dbReference type="OrthoDB" id="3261349at2759"/>
<name>A0A286UI95_9AGAM</name>
<feature type="compositionally biased region" description="Low complexity" evidence="1">
    <location>
        <begin position="475"/>
        <end position="491"/>
    </location>
</feature>
<reference evidence="4 5" key="1">
    <citation type="journal article" date="2017" name="Mol. Ecol.">
        <title>Comparative and population genomic landscape of Phellinus noxius: A hypervariable fungus causing root rot in trees.</title>
        <authorList>
            <person name="Chung C.L."/>
            <person name="Lee T.J."/>
            <person name="Akiba M."/>
            <person name="Lee H.H."/>
            <person name="Kuo T.H."/>
            <person name="Liu D."/>
            <person name="Ke H.M."/>
            <person name="Yokoi T."/>
            <person name="Roa M.B."/>
            <person name="Lu M.J."/>
            <person name="Chang Y.Y."/>
            <person name="Ann P.J."/>
            <person name="Tsai J.N."/>
            <person name="Chen C.Y."/>
            <person name="Tzean S.S."/>
            <person name="Ota Y."/>
            <person name="Hattori T."/>
            <person name="Sahashi N."/>
            <person name="Liou R.F."/>
            <person name="Kikuchi T."/>
            <person name="Tsai I.J."/>
        </authorList>
    </citation>
    <scope>NUCLEOTIDE SEQUENCE [LARGE SCALE GENOMIC DNA]</scope>
    <source>
        <strain evidence="4 5">FFPRI411160</strain>
    </source>
</reference>
<feature type="transmembrane region" description="Helical" evidence="2">
    <location>
        <begin position="202"/>
        <end position="224"/>
    </location>
</feature>
<keyword evidence="2" id="KW-0472">Membrane</keyword>
<feature type="domain" description="DUF6533" evidence="3">
    <location>
        <begin position="44"/>
        <end position="73"/>
    </location>
</feature>
<dbReference type="InterPro" id="IPR045340">
    <property type="entry name" value="DUF6533"/>
</dbReference>
<evidence type="ECO:0000256" key="2">
    <source>
        <dbReference type="SAM" id="Phobius"/>
    </source>
</evidence>
<feature type="transmembrane region" description="Helical" evidence="2">
    <location>
        <begin position="113"/>
        <end position="134"/>
    </location>
</feature>
<dbReference type="AlphaFoldDB" id="A0A286UI95"/>